<dbReference type="Proteomes" id="UP001217838">
    <property type="component" value="Unassembled WGS sequence"/>
</dbReference>
<feature type="compositionally biased region" description="Low complexity" evidence="1">
    <location>
        <begin position="29"/>
        <end position="47"/>
    </location>
</feature>
<dbReference type="PANTHER" id="PTHR22917:SF6">
    <property type="entry name" value="EG:8D8.2 PROTEIN-RELATED"/>
    <property type="match status" value="1"/>
</dbReference>
<keyword evidence="3" id="KW-1185">Reference proteome</keyword>
<gene>
    <name evidence="2" type="ORF">POL58_02840</name>
</gene>
<reference evidence="2 3" key="1">
    <citation type="submission" date="2022-11" db="EMBL/GenBank/DDBJ databases">
        <title>Minimal conservation of predation-associated metabolite biosynthetic gene clusters underscores biosynthetic potential of Myxococcota including descriptions for ten novel species: Archangium lansinium sp. nov., Myxococcus landrumus sp. nov., Nannocystis bai.</title>
        <authorList>
            <person name="Ahearne A."/>
            <person name="Stevens C."/>
            <person name="Dowd S."/>
        </authorList>
    </citation>
    <scope>NUCLEOTIDE SEQUENCE [LARGE SCALE GENOMIC DNA]</scope>
    <source>
        <strain evidence="2 3">NCELM</strain>
    </source>
</reference>
<dbReference type="EMBL" id="JAQNDN010000001">
    <property type="protein sequence ID" value="MDC0666650.1"/>
    <property type="molecule type" value="Genomic_DNA"/>
</dbReference>
<protein>
    <recommendedName>
        <fullName evidence="4">Myxococcus cysteine-rich repeat-containing protein</fullName>
    </recommendedName>
</protein>
<feature type="region of interest" description="Disordered" evidence="1">
    <location>
        <begin position="1"/>
        <end position="141"/>
    </location>
</feature>
<evidence type="ECO:0008006" key="4">
    <source>
        <dbReference type="Google" id="ProtNLM"/>
    </source>
</evidence>
<dbReference type="PANTHER" id="PTHR22917">
    <property type="entry name" value="HEMOPEXIN DOMAIN-CONTAINING PROTEIN"/>
    <property type="match status" value="1"/>
</dbReference>
<dbReference type="InterPro" id="IPR051298">
    <property type="entry name" value="Heme_transport/Cell_adhesion"/>
</dbReference>
<dbReference type="RefSeq" id="WP_271994258.1">
    <property type="nucleotide sequence ID" value="NZ_JAQNDN010000001.1"/>
</dbReference>
<name>A0ABT5AXT5_9BACT</name>
<feature type="compositionally biased region" description="Polar residues" evidence="1">
    <location>
        <begin position="1"/>
        <end position="20"/>
    </location>
</feature>
<accession>A0ABT5AXT5</accession>
<evidence type="ECO:0000313" key="3">
    <source>
        <dbReference type="Proteomes" id="UP001217838"/>
    </source>
</evidence>
<evidence type="ECO:0000313" key="2">
    <source>
        <dbReference type="EMBL" id="MDC0666650.1"/>
    </source>
</evidence>
<comment type="caution">
    <text evidence="2">The sequence shown here is derived from an EMBL/GenBank/DDBJ whole genome shotgun (WGS) entry which is preliminary data.</text>
</comment>
<feature type="compositionally biased region" description="Low complexity" evidence="1">
    <location>
        <begin position="54"/>
        <end position="141"/>
    </location>
</feature>
<organism evidence="2 3">
    <name type="scientific">Nannocystis radixulma</name>
    <dbReference type="NCBI Taxonomy" id="2995305"/>
    <lineage>
        <taxon>Bacteria</taxon>
        <taxon>Pseudomonadati</taxon>
        <taxon>Myxococcota</taxon>
        <taxon>Polyangia</taxon>
        <taxon>Nannocystales</taxon>
        <taxon>Nannocystaceae</taxon>
        <taxon>Nannocystis</taxon>
    </lineage>
</organism>
<sequence length="550" mass="56576">METATATDPSTGVNSTSTAPAATEDIPGSATDPSIPTTTSSSTSPVDPTEDVATDATHTSDGTTTTTTTTTTATSTTTTGDDSTSDDSTTTTTGAGTSTSSTGDDSTTGDTTTTSGTTEPGTTTTTTTDSTTSDGSSSSTTGMVEMCIQGEQIDCYEGPPGTVDVGICRSGHRNCNNGVYSEECYSQRVPLAEQCNGLDEDCDGEPEPMHGPKVKIGTGKFPKLIARGDHFVAAWVDPFNKIILQRLSTTGAPIGAAVPLIINGAIHDLDLASYAGGVALGWVRTDVMYDGQVSFVRTFDDELAPLSAEQRLGSQIVTGVDDTNLEIEGVGGGSSSFIALEVKLEGFKTVVRYAFLPQDGNYAPMTELAADIDGNPANSFPLLAPTDYGAVGIYHGGLPGGTMRGFGPAGNALWSTQLPAGRAAHVAYTGDDLTVIIGTFNWIGARYSASDGTQLAVLPKVSGLYGGESSRQLSGVYANGNHHIYGCMKTSFTHSRFTKPGAFVPYEAAQAAFGACTPNQAQAAVAAVNGSIGVLQVSGLDLFFHPQLCP</sequence>
<proteinExistence type="predicted"/>
<evidence type="ECO:0000256" key="1">
    <source>
        <dbReference type="SAM" id="MobiDB-lite"/>
    </source>
</evidence>